<dbReference type="EMBL" id="FOFB01000005">
    <property type="protein sequence ID" value="SEQ08271.1"/>
    <property type="molecule type" value="Genomic_DNA"/>
</dbReference>
<dbReference type="OrthoDB" id="1493656at2"/>
<dbReference type="Proteomes" id="UP000199021">
    <property type="component" value="Unassembled WGS sequence"/>
</dbReference>
<dbReference type="RefSeq" id="WP_090166462.1">
    <property type="nucleotide sequence ID" value="NZ_FOFB01000005.1"/>
</dbReference>
<dbReference type="PROSITE" id="PS51257">
    <property type="entry name" value="PROKAR_LIPOPROTEIN"/>
    <property type="match status" value="1"/>
</dbReference>
<protein>
    <recommendedName>
        <fullName evidence="3">Lipoprotein</fullName>
    </recommendedName>
</protein>
<name>A0A1H9D4G4_9BACT</name>
<organism evidence="1 2">
    <name type="scientific">Neolewinella agarilytica</name>
    <dbReference type="NCBI Taxonomy" id="478744"/>
    <lineage>
        <taxon>Bacteria</taxon>
        <taxon>Pseudomonadati</taxon>
        <taxon>Bacteroidota</taxon>
        <taxon>Saprospiria</taxon>
        <taxon>Saprospirales</taxon>
        <taxon>Lewinellaceae</taxon>
        <taxon>Neolewinella</taxon>
    </lineage>
</organism>
<proteinExistence type="predicted"/>
<evidence type="ECO:0000313" key="2">
    <source>
        <dbReference type="Proteomes" id="UP000199021"/>
    </source>
</evidence>
<dbReference type="InParanoid" id="A0A1H9D4G4"/>
<gene>
    <name evidence="1" type="ORF">SAMN05444359_105141</name>
</gene>
<keyword evidence="2" id="KW-1185">Reference proteome</keyword>
<evidence type="ECO:0008006" key="3">
    <source>
        <dbReference type="Google" id="ProtNLM"/>
    </source>
</evidence>
<evidence type="ECO:0000313" key="1">
    <source>
        <dbReference type="EMBL" id="SEQ08271.1"/>
    </source>
</evidence>
<accession>A0A1H9D4G4</accession>
<sequence>MKHLTLPAVLMLLLISCSKSDSIESSPPDQWIVVGNDRGLRNEFIDMANLIDVEESNLRVRSSVIPNMELNYPIRDSLVIGSEEEQWRLSRRGRDTLVLFDSVKNNHYYLERLRVVNLDSSWMDYATQKVFLDNGGFMDVSFLFEEKGDQDQGCYMTRATRFIGNQRIWYDQADGFWRAEDRFNQPILSYTLGGSRDVTILIDSIKAGEGLYGRRIDNNNMNGIRRGKLLRESANRSSENPEELLSHLDFSKTKVTLMADSLKNRHTRFTNSGSLPKNIISLAEHDLEGFWLLLDEAGFAIKVGEKNIRQGSFSFHPRANYILLDGGCLNVHYLPYEVLKDGLVVNLPITLIRPGLEPRGIAKGKMFTGVAYFMTELEIEIPFMEGKR</sequence>
<dbReference type="AlphaFoldDB" id="A0A1H9D4G4"/>
<reference evidence="2" key="1">
    <citation type="submission" date="2016-10" db="EMBL/GenBank/DDBJ databases">
        <authorList>
            <person name="Varghese N."/>
            <person name="Submissions S."/>
        </authorList>
    </citation>
    <scope>NUCLEOTIDE SEQUENCE [LARGE SCALE GENOMIC DNA]</scope>
    <source>
        <strain evidence="2">DSM 24740</strain>
    </source>
</reference>